<keyword evidence="4" id="KW-1185">Reference proteome</keyword>
<accession>A0A368V9B5</accession>
<reference evidence="2 3" key="1">
    <citation type="submission" date="2018-07" db="EMBL/GenBank/DDBJ databases">
        <title>Freshwater and sediment microbial communities from various areas in North America, analyzing microbe dynamics in response to fracking.</title>
        <authorList>
            <person name="Lamendella R."/>
        </authorList>
    </citation>
    <scope>NUCLEOTIDE SEQUENCE [LARGE SCALE GENOMIC DNA]</scope>
    <source>
        <strain evidence="2 3">114E</strain>
        <strain evidence="1 4">114E_o</strain>
    </source>
</reference>
<evidence type="ECO:0000313" key="4">
    <source>
        <dbReference type="Proteomes" id="UP000253065"/>
    </source>
</evidence>
<name>A0A368V9B5_MARNT</name>
<dbReference type="EMBL" id="QPJB01000001">
    <property type="protein sequence ID" value="RCW37718.1"/>
    <property type="molecule type" value="Genomic_DNA"/>
</dbReference>
<dbReference type="AlphaFoldDB" id="A0A368V9B5"/>
<evidence type="ECO:0000313" key="1">
    <source>
        <dbReference type="EMBL" id="RBP76871.1"/>
    </source>
</evidence>
<dbReference type="Proteomes" id="UP000253065">
    <property type="component" value="Unassembled WGS sequence"/>
</dbReference>
<evidence type="ECO:0000313" key="3">
    <source>
        <dbReference type="Proteomes" id="UP000252795"/>
    </source>
</evidence>
<proteinExistence type="predicted"/>
<sequence>METFIANCSQYRAYDRRLKQEGSLTILVRISIRGNHHKGPVPVSVVYEAIFRPEERYWEIDKEYPDEEPYPVIYSKDFSTAEDRDFYVERNFDFGTKLA</sequence>
<evidence type="ECO:0000313" key="2">
    <source>
        <dbReference type="EMBL" id="RCW37718.1"/>
    </source>
</evidence>
<organism evidence="2 3">
    <name type="scientific">Marinobacter nauticus</name>
    <name type="common">Marinobacter hydrocarbonoclasticus</name>
    <name type="synonym">Marinobacter aquaeolei</name>
    <dbReference type="NCBI Taxonomy" id="2743"/>
    <lineage>
        <taxon>Bacteria</taxon>
        <taxon>Pseudomonadati</taxon>
        <taxon>Pseudomonadota</taxon>
        <taxon>Gammaproteobacteria</taxon>
        <taxon>Pseudomonadales</taxon>
        <taxon>Marinobacteraceae</taxon>
        <taxon>Marinobacter</taxon>
    </lineage>
</organism>
<dbReference type="RefSeq" id="WP_113878828.1">
    <property type="nucleotide sequence ID" value="NZ_QNSA01000001.1"/>
</dbReference>
<dbReference type="Proteomes" id="UP000252795">
    <property type="component" value="Unassembled WGS sequence"/>
</dbReference>
<protein>
    <submittedName>
        <fullName evidence="2">Uncharacterized protein</fullName>
    </submittedName>
</protein>
<comment type="caution">
    <text evidence="2">The sequence shown here is derived from an EMBL/GenBank/DDBJ whole genome shotgun (WGS) entry which is preliminary data.</text>
</comment>
<gene>
    <name evidence="2" type="ORF">DET51_10154</name>
    <name evidence="1" type="ORF">DET64_10154</name>
</gene>
<dbReference type="EMBL" id="QNSA01000001">
    <property type="protein sequence ID" value="RBP76871.1"/>
    <property type="molecule type" value="Genomic_DNA"/>
</dbReference>